<feature type="signal peptide" evidence="2">
    <location>
        <begin position="1"/>
        <end position="21"/>
    </location>
</feature>
<evidence type="ECO:0000313" key="5">
    <source>
        <dbReference type="Proteomes" id="UP000617628"/>
    </source>
</evidence>
<feature type="chain" id="PRO_5037874496" evidence="2">
    <location>
        <begin position="22"/>
        <end position="505"/>
    </location>
</feature>
<dbReference type="InterPro" id="IPR039329">
    <property type="entry name" value="SIAE"/>
</dbReference>
<dbReference type="SUPFAM" id="SSF52266">
    <property type="entry name" value="SGNH hydrolase"/>
    <property type="match status" value="1"/>
</dbReference>
<dbReference type="PANTHER" id="PTHR22901">
    <property type="entry name" value="SIALATE O-ACETYLESTERASE"/>
    <property type="match status" value="1"/>
</dbReference>
<dbReference type="AlphaFoldDB" id="A0A934RZS2"/>
<dbReference type="Pfam" id="PF03629">
    <property type="entry name" value="SASA"/>
    <property type="match status" value="2"/>
</dbReference>
<dbReference type="GO" id="GO:0005975">
    <property type="term" value="P:carbohydrate metabolic process"/>
    <property type="evidence" value="ECO:0007669"/>
    <property type="project" value="TreeGrafter"/>
</dbReference>
<accession>A0A934RZS2</accession>
<evidence type="ECO:0000256" key="2">
    <source>
        <dbReference type="SAM" id="SignalP"/>
    </source>
</evidence>
<organism evidence="4 5">
    <name type="scientific">Pelagicoccus mobilis</name>
    <dbReference type="NCBI Taxonomy" id="415221"/>
    <lineage>
        <taxon>Bacteria</taxon>
        <taxon>Pseudomonadati</taxon>
        <taxon>Verrucomicrobiota</taxon>
        <taxon>Opitutia</taxon>
        <taxon>Puniceicoccales</taxon>
        <taxon>Pelagicoccaceae</taxon>
        <taxon>Pelagicoccus</taxon>
    </lineage>
</organism>
<protein>
    <submittedName>
        <fullName evidence="4">Sialate O-acetylesterase</fullName>
    </submittedName>
</protein>
<keyword evidence="1" id="KW-0378">Hydrolase</keyword>
<dbReference type="Proteomes" id="UP000617628">
    <property type="component" value="Unassembled WGS sequence"/>
</dbReference>
<feature type="domain" description="Sialate O-acetylesterase" evidence="3">
    <location>
        <begin position="285"/>
        <end position="350"/>
    </location>
</feature>
<dbReference type="RefSeq" id="WP_200357951.1">
    <property type="nucleotide sequence ID" value="NZ_JAENIL010000056.1"/>
</dbReference>
<dbReference type="InterPro" id="IPR005181">
    <property type="entry name" value="SASA"/>
</dbReference>
<feature type="domain" description="Sialate O-acetylesterase" evidence="3">
    <location>
        <begin position="104"/>
        <end position="204"/>
    </location>
</feature>
<evidence type="ECO:0000256" key="1">
    <source>
        <dbReference type="ARBA" id="ARBA00022801"/>
    </source>
</evidence>
<dbReference type="Gene3D" id="3.40.50.1110">
    <property type="entry name" value="SGNH hydrolase"/>
    <property type="match status" value="1"/>
</dbReference>
<evidence type="ECO:0000313" key="4">
    <source>
        <dbReference type="EMBL" id="MBK1879737.1"/>
    </source>
</evidence>
<name>A0A934RZS2_9BACT</name>
<proteinExistence type="predicted"/>
<dbReference type="InterPro" id="IPR036514">
    <property type="entry name" value="SGNH_hydro_sf"/>
</dbReference>
<keyword evidence="2" id="KW-0732">Signal</keyword>
<dbReference type="Gene3D" id="2.60.40.10">
    <property type="entry name" value="Immunoglobulins"/>
    <property type="match status" value="1"/>
</dbReference>
<comment type="caution">
    <text evidence="4">The sequence shown here is derived from an EMBL/GenBank/DDBJ whole genome shotgun (WGS) entry which is preliminary data.</text>
</comment>
<dbReference type="PANTHER" id="PTHR22901:SF0">
    <property type="entry name" value="SIALATE O-ACETYLESTERASE"/>
    <property type="match status" value="1"/>
</dbReference>
<reference evidence="4" key="1">
    <citation type="submission" date="2021-01" db="EMBL/GenBank/DDBJ databases">
        <title>Modified the classification status of verrucomicrobia.</title>
        <authorList>
            <person name="Feng X."/>
        </authorList>
    </citation>
    <scope>NUCLEOTIDE SEQUENCE</scope>
    <source>
        <strain evidence="4">KCTC 13126</strain>
    </source>
</reference>
<sequence>MFRNTLACFIVAFAFWAQLSAEVKLPSVFTDHMVLQRNVELPIWGSADPGEKVRVKFNGQSLRVKADENGKWQVELQPMEAGGPFELLVMGKNKLTVRDVLIGEVWVCSGQSNMEWPVAASDNAEVEIASANNSMIRFLTVPKNGTQVRQDDFEGAWEVCSPDSVREFSAVGYFFGRRLQQTLGVPIGLIDNAWGGSAAEAWMPRYAFESDPELAGILPDWDKRIAAFSDEVLEKQLQDYEVQRAKWIEDGRKGRSPRKPHDIRINQHRPANIFNGGVAPILGYGIKGVIWYQGETNAGRARQYHKTFPLMISTMRDEWGQGDFPFYWVQLADFKDETDSAVEENSWAEVREAQTATMKYIPNGGQAVIIDVGEGRDIHPRNKQVPAERLARWALANQYEIEMEYRSPEYSSMEIEGNKAVLSFDYVGERLYCFDVPSPKGFAIAGENGVFVHAEARLEGKDRIVVWSDKVDAPVAVRYGWANNPRVNVFSREGLPLTPFRTDSP</sequence>
<dbReference type="InterPro" id="IPR013783">
    <property type="entry name" value="Ig-like_fold"/>
</dbReference>
<dbReference type="EMBL" id="JAENIL010000056">
    <property type="protein sequence ID" value="MBK1879737.1"/>
    <property type="molecule type" value="Genomic_DNA"/>
</dbReference>
<gene>
    <name evidence="4" type="ORF">JIN87_22820</name>
</gene>
<dbReference type="GO" id="GO:0001681">
    <property type="term" value="F:sialate O-acetylesterase activity"/>
    <property type="evidence" value="ECO:0007669"/>
    <property type="project" value="InterPro"/>
</dbReference>
<keyword evidence="5" id="KW-1185">Reference proteome</keyword>
<evidence type="ECO:0000259" key="3">
    <source>
        <dbReference type="Pfam" id="PF03629"/>
    </source>
</evidence>